<proteinExistence type="predicted"/>
<feature type="compositionally biased region" description="Low complexity" evidence="1">
    <location>
        <begin position="157"/>
        <end position="168"/>
    </location>
</feature>
<organism evidence="2 3">
    <name type="scientific">Apiospora saccharicola</name>
    <dbReference type="NCBI Taxonomy" id="335842"/>
    <lineage>
        <taxon>Eukaryota</taxon>
        <taxon>Fungi</taxon>
        <taxon>Dikarya</taxon>
        <taxon>Ascomycota</taxon>
        <taxon>Pezizomycotina</taxon>
        <taxon>Sordariomycetes</taxon>
        <taxon>Xylariomycetidae</taxon>
        <taxon>Amphisphaeriales</taxon>
        <taxon>Apiosporaceae</taxon>
        <taxon>Apiospora</taxon>
    </lineage>
</organism>
<dbReference type="Proteomes" id="UP001446871">
    <property type="component" value="Unassembled WGS sequence"/>
</dbReference>
<accession>A0ABR1UF69</accession>
<protein>
    <recommendedName>
        <fullName evidence="4">HNH nuclease domain-containing protein</fullName>
    </recommendedName>
</protein>
<gene>
    <name evidence="2" type="ORF">PG996_011473</name>
</gene>
<feature type="region of interest" description="Disordered" evidence="1">
    <location>
        <begin position="1"/>
        <end position="24"/>
    </location>
</feature>
<name>A0ABR1UF69_9PEZI</name>
<comment type="caution">
    <text evidence="2">The sequence shown here is derived from an EMBL/GenBank/DDBJ whole genome shotgun (WGS) entry which is preliminary data.</text>
</comment>
<keyword evidence="3" id="KW-1185">Reference proteome</keyword>
<feature type="compositionally biased region" description="Basic and acidic residues" evidence="1">
    <location>
        <begin position="347"/>
        <end position="358"/>
    </location>
</feature>
<sequence>MAAPKITSTYLRNEKPPGDDIPDDAPSHIKDQFAGAEFCKQKIAELTKIANTRKGTDKITRDKARKDIQSLRLLLPLLQCPEASIKGFSFLPDDRHRYKSSRETENRIDFVERFQFLIDQANKLRIFWQGSQPDEDDDEPVEYSTPQYTVQIDIENTKTTPTSTGKGKANAKRPNDAPESPSPGPSTPGPSTLKKTKTSGRNKIARDAQKTAKDWYGPRCIFTHTTYPIDGAHIVPHHISGSSIRRNTFEDTLSMFFPGNVTSKITELLSGNLFTNILPLDKSTHNIWDTCRMVIRPLPSKVPAEEDDGRSMEIQFLRLTTEDPVSRNSPWDVRTEQQDEDLGSLGDSRRRHDTDEKPPIRIQTGDVILLETTDPDKYPLPSRELLSMAYHCQLLRLSLKARGALETIFQGPPPDVDGDAIRSRQFEEPSSCFEDVVHEAIRQRVISREDGWKWIVESRELDEELQRRKLMEHISEEEEEEEEVS</sequence>
<feature type="compositionally biased region" description="Polar residues" evidence="1">
    <location>
        <begin position="1"/>
        <end position="11"/>
    </location>
</feature>
<feature type="region of interest" description="Disordered" evidence="1">
    <location>
        <begin position="324"/>
        <end position="358"/>
    </location>
</feature>
<dbReference type="EMBL" id="JAQQWM010000007">
    <property type="protein sequence ID" value="KAK8057536.1"/>
    <property type="molecule type" value="Genomic_DNA"/>
</dbReference>
<evidence type="ECO:0000256" key="1">
    <source>
        <dbReference type="SAM" id="MobiDB-lite"/>
    </source>
</evidence>
<evidence type="ECO:0000313" key="2">
    <source>
        <dbReference type="EMBL" id="KAK8057536.1"/>
    </source>
</evidence>
<reference evidence="2 3" key="1">
    <citation type="submission" date="2023-01" db="EMBL/GenBank/DDBJ databases">
        <title>Analysis of 21 Apiospora genomes using comparative genomics revels a genus with tremendous synthesis potential of carbohydrate active enzymes and secondary metabolites.</title>
        <authorList>
            <person name="Sorensen T."/>
        </authorList>
    </citation>
    <scope>NUCLEOTIDE SEQUENCE [LARGE SCALE GENOMIC DNA]</scope>
    <source>
        <strain evidence="2 3">CBS 83171</strain>
    </source>
</reference>
<evidence type="ECO:0008006" key="4">
    <source>
        <dbReference type="Google" id="ProtNLM"/>
    </source>
</evidence>
<feature type="region of interest" description="Disordered" evidence="1">
    <location>
        <begin position="148"/>
        <end position="209"/>
    </location>
</feature>
<evidence type="ECO:0000313" key="3">
    <source>
        <dbReference type="Proteomes" id="UP001446871"/>
    </source>
</evidence>